<evidence type="ECO:0008006" key="4">
    <source>
        <dbReference type="Google" id="ProtNLM"/>
    </source>
</evidence>
<dbReference type="Gene3D" id="3.40.50.2000">
    <property type="entry name" value="Glycogen Phosphorylase B"/>
    <property type="match status" value="1"/>
</dbReference>
<sequence length="218" mass="23743">MLTWEERHDPATLLAGFAAAFPGREDVRLVIYSPGLAPDRYAHWLKGRGLEALLGDRRITLLTRPLPPADLGSQYEAADLFALPTRGDGLGLGFLEALARRTPVVAPDQGGQAAFLTAANAFLVPARREPVPGQAGEPAYAGAYWYQVDFEAWVETLRQAAASETDRQARAEAGWHTAQQYTREAAYRRLAQEWQQLGLPVPASPPPAPAQKGVRHAP</sequence>
<name>A0A6F8ZD87_9FIRM</name>
<feature type="region of interest" description="Disordered" evidence="1">
    <location>
        <begin position="198"/>
        <end position="218"/>
    </location>
</feature>
<protein>
    <recommendedName>
        <fullName evidence="4">Glycosyl transferase family 1 domain-containing protein</fullName>
    </recommendedName>
</protein>
<proteinExistence type="predicted"/>
<dbReference type="SUPFAM" id="SSF53756">
    <property type="entry name" value="UDP-Glycosyltransferase/glycogen phosphorylase"/>
    <property type="match status" value="1"/>
</dbReference>
<dbReference type="KEGG" id="hfv:R50_0209"/>
<accession>A0A6F8ZD87</accession>
<dbReference type="AlphaFoldDB" id="A0A6F8ZD87"/>
<keyword evidence="3" id="KW-1185">Reference proteome</keyword>
<evidence type="ECO:0000313" key="2">
    <source>
        <dbReference type="EMBL" id="CAB1127715.1"/>
    </source>
</evidence>
<dbReference type="PANTHER" id="PTHR46656">
    <property type="entry name" value="PUTATIVE-RELATED"/>
    <property type="match status" value="1"/>
</dbReference>
<evidence type="ECO:0000256" key="1">
    <source>
        <dbReference type="SAM" id="MobiDB-lite"/>
    </source>
</evidence>
<organism evidence="2 3">
    <name type="scientific">Candidatus Hydrogenisulfobacillus filiaventi</name>
    <dbReference type="NCBI Taxonomy" id="2707344"/>
    <lineage>
        <taxon>Bacteria</taxon>
        <taxon>Bacillati</taxon>
        <taxon>Bacillota</taxon>
        <taxon>Clostridia</taxon>
        <taxon>Eubacteriales</taxon>
        <taxon>Clostridiales Family XVII. Incertae Sedis</taxon>
        <taxon>Candidatus Hydrogenisulfobacillus</taxon>
    </lineage>
</organism>
<dbReference type="Pfam" id="PF13692">
    <property type="entry name" value="Glyco_trans_1_4"/>
    <property type="match status" value="1"/>
</dbReference>
<dbReference type="Proteomes" id="UP000503399">
    <property type="component" value="Chromosome"/>
</dbReference>
<reference evidence="2 3" key="1">
    <citation type="submission" date="2020-02" db="EMBL/GenBank/DDBJ databases">
        <authorList>
            <person name="Hogendoorn C."/>
        </authorList>
    </citation>
    <scope>NUCLEOTIDE SEQUENCE [LARGE SCALE GENOMIC DNA]</scope>
    <source>
        <strain evidence="2">R501</strain>
    </source>
</reference>
<dbReference type="PANTHER" id="PTHR46656:SF3">
    <property type="entry name" value="PUTATIVE-RELATED"/>
    <property type="match status" value="1"/>
</dbReference>
<gene>
    <name evidence="2" type="ORF">R50_0209</name>
</gene>
<dbReference type="EMBL" id="LR778114">
    <property type="protein sequence ID" value="CAB1127715.1"/>
    <property type="molecule type" value="Genomic_DNA"/>
</dbReference>
<evidence type="ECO:0000313" key="3">
    <source>
        <dbReference type="Proteomes" id="UP000503399"/>
    </source>
</evidence>